<dbReference type="Pfam" id="PF02485">
    <property type="entry name" value="Branch"/>
    <property type="match status" value="1"/>
</dbReference>
<dbReference type="Proteomes" id="UP000252519">
    <property type="component" value="Unassembled WGS sequence"/>
</dbReference>
<keyword evidence="6" id="KW-0812">Transmembrane</keyword>
<dbReference type="PANTHER" id="PTHR46671:SF8">
    <property type="entry name" value="CORE-2_I-BRANCHING ENZYME"/>
    <property type="match status" value="1"/>
</dbReference>
<dbReference type="PANTHER" id="PTHR46671">
    <property type="entry name" value="PROTEIN CBG11221"/>
    <property type="match status" value="1"/>
</dbReference>
<accession>A0A368FCL3</accession>
<dbReference type="AlphaFoldDB" id="A0A368FCL3"/>
<dbReference type="InterPro" id="IPR003406">
    <property type="entry name" value="Glyco_trans_14"/>
</dbReference>
<reference evidence="7 8" key="1">
    <citation type="submission" date="2014-10" db="EMBL/GenBank/DDBJ databases">
        <title>Draft genome of the hookworm Ancylostoma caninum.</title>
        <authorList>
            <person name="Mitreva M."/>
        </authorList>
    </citation>
    <scope>NUCLEOTIDE SEQUENCE [LARGE SCALE GENOMIC DNA]</scope>
    <source>
        <strain evidence="7 8">Baltimore</strain>
    </source>
</reference>
<proteinExistence type="predicted"/>
<evidence type="ECO:0000313" key="8">
    <source>
        <dbReference type="Proteomes" id="UP000252519"/>
    </source>
</evidence>
<comment type="caution">
    <text evidence="7">The sequence shown here is derived from an EMBL/GenBank/DDBJ whole genome shotgun (WGS) entry which is preliminary data.</text>
</comment>
<evidence type="ECO:0000256" key="3">
    <source>
        <dbReference type="ARBA" id="ARBA00022679"/>
    </source>
</evidence>
<keyword evidence="2" id="KW-0328">Glycosyltransferase</keyword>
<dbReference type="GO" id="GO:0016757">
    <property type="term" value="F:glycosyltransferase activity"/>
    <property type="evidence" value="ECO:0007669"/>
    <property type="project" value="UniProtKB-KW"/>
</dbReference>
<keyword evidence="3" id="KW-0808">Transferase</keyword>
<protein>
    <submittedName>
        <fullName evidence="7">Core-2/I-Branching enzyme</fullName>
    </submittedName>
</protein>
<dbReference type="GO" id="GO:0016020">
    <property type="term" value="C:membrane"/>
    <property type="evidence" value="ECO:0007669"/>
    <property type="project" value="UniProtKB-SubCell"/>
</dbReference>
<keyword evidence="5" id="KW-0325">Glycoprotein</keyword>
<keyword evidence="4 6" id="KW-0472">Membrane</keyword>
<dbReference type="STRING" id="29170.A0A368FCL3"/>
<name>A0A368FCL3_ANCCA</name>
<evidence type="ECO:0000256" key="2">
    <source>
        <dbReference type="ARBA" id="ARBA00022676"/>
    </source>
</evidence>
<evidence type="ECO:0000313" key="7">
    <source>
        <dbReference type="EMBL" id="RCN29348.1"/>
    </source>
</evidence>
<comment type="subcellular location">
    <subcellularLocation>
        <location evidence="1">Membrane</location>
        <topology evidence="1">Single-pass type II membrane protein</topology>
    </subcellularLocation>
</comment>
<evidence type="ECO:0000256" key="4">
    <source>
        <dbReference type="ARBA" id="ARBA00023136"/>
    </source>
</evidence>
<organism evidence="7 8">
    <name type="scientific">Ancylostoma caninum</name>
    <name type="common">Dog hookworm</name>
    <dbReference type="NCBI Taxonomy" id="29170"/>
    <lineage>
        <taxon>Eukaryota</taxon>
        <taxon>Metazoa</taxon>
        <taxon>Ecdysozoa</taxon>
        <taxon>Nematoda</taxon>
        <taxon>Chromadorea</taxon>
        <taxon>Rhabditida</taxon>
        <taxon>Rhabditina</taxon>
        <taxon>Rhabditomorpha</taxon>
        <taxon>Strongyloidea</taxon>
        <taxon>Ancylostomatidae</taxon>
        <taxon>Ancylostomatinae</taxon>
        <taxon>Ancylostoma</taxon>
    </lineage>
</organism>
<dbReference type="EMBL" id="JOJR01002003">
    <property type="protein sequence ID" value="RCN29348.1"/>
    <property type="molecule type" value="Genomic_DNA"/>
</dbReference>
<feature type="transmembrane region" description="Helical" evidence="6">
    <location>
        <begin position="12"/>
        <end position="35"/>
    </location>
</feature>
<evidence type="ECO:0000256" key="6">
    <source>
        <dbReference type="SAM" id="Phobius"/>
    </source>
</evidence>
<keyword evidence="8" id="KW-1185">Reference proteome</keyword>
<gene>
    <name evidence="7" type="ORF">ANCCAN_24896</name>
</gene>
<keyword evidence="6" id="KW-1133">Transmembrane helix</keyword>
<sequence length="366" mass="42895">MVSSTSWHSPKMLLHVVPIAILVTLFVALVGYVSWSLHIFNPVPLRIRMDCDIYDGEEGKARLEEYKRNRTVLRHQIDVNENKCSSIRKRRYLPTDVPDRMEVHHYMYFLRIVSKDYDFLEEVMTMMYSPLHFYCFVIDSRATPKFERLVRTLGECILNIIVPPGTYDTSTAHGTFVALNTCYIGMEKFPWKHSIITEENEMPIHSIHYIADNARRLGDAARIGRVTISEEHARILGKDLSKASKRDQEYVKRAMCTWLTSRRFPLTLPRSFQPVLFRFLAQQDFENCEPLSPTFDKNVALDVCHTERFDKRGNCIVGMEDYDESTKSKYLFVRADPYFDHGIIQCVNEFVYHRTYKNGYGDVYYT</sequence>
<evidence type="ECO:0000256" key="5">
    <source>
        <dbReference type="ARBA" id="ARBA00023180"/>
    </source>
</evidence>
<dbReference type="OrthoDB" id="5772143at2759"/>
<evidence type="ECO:0000256" key="1">
    <source>
        <dbReference type="ARBA" id="ARBA00004606"/>
    </source>
</evidence>